<organism evidence="2 3">
    <name type="scientific">Cherax quadricarinatus</name>
    <name type="common">Australian red claw crayfish</name>
    <dbReference type="NCBI Taxonomy" id="27406"/>
    <lineage>
        <taxon>Eukaryota</taxon>
        <taxon>Metazoa</taxon>
        <taxon>Ecdysozoa</taxon>
        <taxon>Arthropoda</taxon>
        <taxon>Crustacea</taxon>
        <taxon>Multicrustacea</taxon>
        <taxon>Malacostraca</taxon>
        <taxon>Eumalacostraca</taxon>
        <taxon>Eucarida</taxon>
        <taxon>Decapoda</taxon>
        <taxon>Pleocyemata</taxon>
        <taxon>Astacidea</taxon>
        <taxon>Parastacoidea</taxon>
        <taxon>Parastacidae</taxon>
        <taxon>Cherax</taxon>
    </lineage>
</organism>
<sequence>MATKSKQVVLAPDMGPGQYFVYLEPKKKGIWQKIKRFFQRGKECTKQAMFCVFVPHDSSAQSRPLPPPPPAQKQTGGSNLLSELQEKIARRQAQGSTVVPKAKVTQTDVTDPVISVNDMMTELCQRLAKRR</sequence>
<dbReference type="EMBL" id="JARKIK010000088">
    <property type="protein sequence ID" value="KAK8723876.1"/>
    <property type="molecule type" value="Genomic_DNA"/>
</dbReference>
<protein>
    <submittedName>
        <fullName evidence="2">Uncharacterized protein</fullName>
    </submittedName>
</protein>
<gene>
    <name evidence="2" type="ORF">OTU49_011584</name>
</gene>
<feature type="region of interest" description="Disordered" evidence="1">
    <location>
        <begin position="58"/>
        <end position="79"/>
    </location>
</feature>
<reference evidence="2 3" key="1">
    <citation type="journal article" date="2024" name="BMC Genomics">
        <title>Genome assembly of redclaw crayfish (Cherax quadricarinatus) provides insights into its immune adaptation and hypoxia tolerance.</title>
        <authorList>
            <person name="Liu Z."/>
            <person name="Zheng J."/>
            <person name="Li H."/>
            <person name="Fang K."/>
            <person name="Wang S."/>
            <person name="He J."/>
            <person name="Zhou D."/>
            <person name="Weng S."/>
            <person name="Chi M."/>
            <person name="Gu Z."/>
            <person name="He J."/>
            <person name="Li F."/>
            <person name="Wang M."/>
        </authorList>
    </citation>
    <scope>NUCLEOTIDE SEQUENCE [LARGE SCALE GENOMIC DNA]</scope>
    <source>
        <strain evidence="2">ZL_2023a</strain>
    </source>
</reference>
<proteinExistence type="predicted"/>
<evidence type="ECO:0000313" key="3">
    <source>
        <dbReference type="Proteomes" id="UP001445076"/>
    </source>
</evidence>
<evidence type="ECO:0000256" key="1">
    <source>
        <dbReference type="SAM" id="MobiDB-lite"/>
    </source>
</evidence>
<name>A0AAW0W5P1_CHEQU</name>
<evidence type="ECO:0000313" key="2">
    <source>
        <dbReference type="EMBL" id="KAK8723876.1"/>
    </source>
</evidence>
<dbReference type="Proteomes" id="UP001445076">
    <property type="component" value="Unassembled WGS sequence"/>
</dbReference>
<keyword evidence="3" id="KW-1185">Reference proteome</keyword>
<comment type="caution">
    <text evidence="2">The sequence shown here is derived from an EMBL/GenBank/DDBJ whole genome shotgun (WGS) entry which is preliminary data.</text>
</comment>
<dbReference type="AlphaFoldDB" id="A0AAW0W5P1"/>
<accession>A0AAW0W5P1</accession>